<evidence type="ECO:0000256" key="5">
    <source>
        <dbReference type="ARBA" id="ARBA00022692"/>
    </source>
</evidence>
<dbReference type="Pfam" id="PF02652">
    <property type="entry name" value="Lactate_perm"/>
    <property type="match status" value="1"/>
</dbReference>
<reference evidence="10 11" key="1">
    <citation type="submission" date="2023-07" db="EMBL/GenBank/DDBJ databases">
        <title>Comparative genomics of wheat-associated soil bacteria to identify genetic determinants of phenazine resistance.</title>
        <authorList>
            <person name="Mouncey N."/>
        </authorList>
    </citation>
    <scope>NUCLEOTIDE SEQUENCE [LARGE SCALE GENOMIC DNA]</scope>
    <source>
        <strain evidence="10 11">B2I6</strain>
    </source>
</reference>
<dbReference type="PANTHER" id="PTHR30003:SF0">
    <property type="entry name" value="GLYCOLATE PERMEASE GLCA-RELATED"/>
    <property type="match status" value="1"/>
</dbReference>
<dbReference type="Proteomes" id="UP001230654">
    <property type="component" value="Unassembled WGS sequence"/>
</dbReference>
<comment type="similarity">
    <text evidence="2 8">Belongs to the lactate permease family.</text>
</comment>
<keyword evidence="7" id="KW-0472">Membrane</keyword>
<keyword evidence="4 8" id="KW-1003">Cell membrane</keyword>
<evidence type="ECO:0000313" key="11">
    <source>
        <dbReference type="Proteomes" id="UP001230654"/>
    </source>
</evidence>
<sequence length="148" mass="15518">MIVVTFSVAQIPPVENRLAQNGMRTYDWPFPDVANLSGQAATSGHFVAATGAGLAFLSPVLGRFGVAVSGSDTSADALFGALQVTAAASRVCPGAAGRRRQPRRCPRQDDLAAEPGHRVLRRRPRGPEGRPAAQGAHRGASDRSWSCA</sequence>
<dbReference type="EMBL" id="JAUSWV010000002">
    <property type="protein sequence ID" value="MDQ0581417.1"/>
    <property type="molecule type" value="Genomic_DNA"/>
</dbReference>
<comment type="caution">
    <text evidence="10">The sequence shown here is derived from an EMBL/GenBank/DDBJ whole genome shotgun (WGS) entry which is preliminary data.</text>
</comment>
<evidence type="ECO:0000256" key="2">
    <source>
        <dbReference type="ARBA" id="ARBA00010100"/>
    </source>
</evidence>
<feature type="region of interest" description="Disordered" evidence="9">
    <location>
        <begin position="91"/>
        <end position="148"/>
    </location>
</feature>
<gene>
    <name evidence="10" type="ORF">QF030_003595</name>
</gene>
<evidence type="ECO:0000256" key="3">
    <source>
        <dbReference type="ARBA" id="ARBA00022448"/>
    </source>
</evidence>
<name>A0ABU0NQJ1_STRRH</name>
<comment type="subcellular location">
    <subcellularLocation>
        <location evidence="1 8">Cell membrane</location>
        <topology evidence="1 8">Multi-pass membrane protein</topology>
    </subcellularLocation>
</comment>
<evidence type="ECO:0000256" key="8">
    <source>
        <dbReference type="RuleBase" id="RU365092"/>
    </source>
</evidence>
<protein>
    <recommendedName>
        <fullName evidence="8">L-lactate permease</fullName>
    </recommendedName>
</protein>
<proteinExistence type="inferred from homology"/>
<accession>A0ABU0NQJ1</accession>
<keyword evidence="5" id="KW-0812">Transmembrane</keyword>
<dbReference type="InterPro" id="IPR003804">
    <property type="entry name" value="Lactate_perm"/>
</dbReference>
<evidence type="ECO:0000256" key="7">
    <source>
        <dbReference type="ARBA" id="ARBA00023136"/>
    </source>
</evidence>
<keyword evidence="6" id="KW-1133">Transmembrane helix</keyword>
<dbReference type="PANTHER" id="PTHR30003">
    <property type="entry name" value="L-LACTATE PERMEASE"/>
    <property type="match status" value="1"/>
</dbReference>
<evidence type="ECO:0000256" key="4">
    <source>
        <dbReference type="ARBA" id="ARBA00022475"/>
    </source>
</evidence>
<evidence type="ECO:0000313" key="10">
    <source>
        <dbReference type="EMBL" id="MDQ0581417.1"/>
    </source>
</evidence>
<comment type="function">
    <text evidence="8">Uptake of L-lactate across the membrane. Can also transport D-lactate and glycolate.</text>
</comment>
<evidence type="ECO:0000256" key="1">
    <source>
        <dbReference type="ARBA" id="ARBA00004651"/>
    </source>
</evidence>
<organism evidence="10 11">
    <name type="scientific">Streptomyces rishiriensis</name>
    <dbReference type="NCBI Taxonomy" id="68264"/>
    <lineage>
        <taxon>Bacteria</taxon>
        <taxon>Bacillati</taxon>
        <taxon>Actinomycetota</taxon>
        <taxon>Actinomycetes</taxon>
        <taxon>Kitasatosporales</taxon>
        <taxon>Streptomycetaceae</taxon>
        <taxon>Streptomyces</taxon>
    </lineage>
</organism>
<evidence type="ECO:0000256" key="6">
    <source>
        <dbReference type="ARBA" id="ARBA00022989"/>
    </source>
</evidence>
<keyword evidence="11" id="KW-1185">Reference proteome</keyword>
<keyword evidence="3 8" id="KW-0813">Transport</keyword>
<evidence type="ECO:0000256" key="9">
    <source>
        <dbReference type="SAM" id="MobiDB-lite"/>
    </source>
</evidence>